<dbReference type="InterPro" id="IPR003509">
    <property type="entry name" value="UPF0102_YraN-like"/>
</dbReference>
<evidence type="ECO:0000256" key="1">
    <source>
        <dbReference type="ARBA" id="ARBA00006738"/>
    </source>
</evidence>
<evidence type="ECO:0000313" key="4">
    <source>
        <dbReference type="Proteomes" id="UP000216871"/>
    </source>
</evidence>
<evidence type="ECO:0000313" key="3">
    <source>
        <dbReference type="EMBL" id="OZG57568.1"/>
    </source>
</evidence>
<dbReference type="Proteomes" id="UP000216871">
    <property type="component" value="Unassembled WGS sequence"/>
</dbReference>
<dbReference type="EMBL" id="MWWW01000027">
    <property type="protein sequence ID" value="OZG57568.1"/>
    <property type="molecule type" value="Genomic_DNA"/>
</dbReference>
<keyword evidence="4" id="KW-1185">Reference proteome</keyword>
<dbReference type="PANTHER" id="PTHR34039:SF1">
    <property type="entry name" value="UPF0102 PROTEIN YRAN"/>
    <property type="match status" value="1"/>
</dbReference>
<dbReference type="NCBIfam" id="NF011274">
    <property type="entry name" value="PRK14681.1"/>
    <property type="match status" value="1"/>
</dbReference>
<proteinExistence type="inferred from homology"/>
<protein>
    <recommendedName>
        <fullName evidence="2">UPF0102 protein BMYO_1887</fullName>
    </recommendedName>
</protein>
<comment type="similarity">
    <text evidence="1 2">Belongs to the UPF0102 family.</text>
</comment>
<name>A0A261FEQ6_9BIFI</name>
<organism evidence="3 4">
    <name type="scientific">Bifidobacterium myosotis</name>
    <dbReference type="NCBI Taxonomy" id="1630166"/>
    <lineage>
        <taxon>Bacteria</taxon>
        <taxon>Bacillati</taxon>
        <taxon>Actinomycetota</taxon>
        <taxon>Actinomycetes</taxon>
        <taxon>Bifidobacteriales</taxon>
        <taxon>Bifidobacteriaceae</taxon>
        <taxon>Bifidobacterium</taxon>
    </lineage>
</organism>
<dbReference type="Pfam" id="PF02021">
    <property type="entry name" value="UPF0102"/>
    <property type="match status" value="1"/>
</dbReference>
<dbReference type="NCBIfam" id="NF009154">
    <property type="entry name" value="PRK12497.3-3"/>
    <property type="match status" value="1"/>
</dbReference>
<dbReference type="PANTHER" id="PTHR34039">
    <property type="entry name" value="UPF0102 PROTEIN YRAN"/>
    <property type="match status" value="1"/>
</dbReference>
<evidence type="ECO:0000256" key="2">
    <source>
        <dbReference type="HAMAP-Rule" id="MF_00048"/>
    </source>
</evidence>
<comment type="caution">
    <text evidence="3">The sequence shown here is derived from an EMBL/GenBank/DDBJ whole genome shotgun (WGS) entry which is preliminary data.</text>
</comment>
<gene>
    <name evidence="3" type="ORF">BMYO_1887</name>
</gene>
<dbReference type="AlphaFoldDB" id="A0A261FEQ6"/>
<dbReference type="InterPro" id="IPR011856">
    <property type="entry name" value="tRNA_endonuc-like_dom_sf"/>
</dbReference>
<reference evidence="3 4" key="1">
    <citation type="journal article" date="2017" name="BMC Genomics">
        <title>Comparative genomic and phylogenomic analyses of the Bifidobacteriaceae family.</title>
        <authorList>
            <person name="Lugli G.A."/>
            <person name="Milani C."/>
            <person name="Turroni F."/>
            <person name="Duranti S."/>
            <person name="Mancabelli L."/>
            <person name="Mangifesta M."/>
            <person name="Ferrario C."/>
            <person name="Modesto M."/>
            <person name="Mattarelli P."/>
            <person name="Jiri K."/>
            <person name="van Sinderen D."/>
            <person name="Ventura M."/>
        </authorList>
    </citation>
    <scope>NUCLEOTIDE SEQUENCE [LARGE SCALE GENOMIC DNA]</scope>
    <source>
        <strain evidence="3 4">DSM 100196</strain>
    </source>
</reference>
<dbReference type="NCBIfam" id="TIGR00252">
    <property type="entry name" value="YraN family protein"/>
    <property type="match status" value="1"/>
</dbReference>
<dbReference type="NCBIfam" id="NF009150">
    <property type="entry name" value="PRK12497.1-3"/>
    <property type="match status" value="1"/>
</dbReference>
<sequence>MTTSTAAQCADSTATALSSAPIELIASNAFPGPVKPSDSVKSAYIHPDITCPDGIHEPAGCDAGAVPDLPFQPMLDAPDPATMAPLDQLAAVMGDRTLTPKRFGLFGEQYAARWLESQGWTVLSRNWHTRYGELDVVALAPGRVIVFVEVKARRNARYGPPQEAVTPTKQRNLRRAACDWLIDRRNRMPHAGIRFDVITIVMRAGRPQVLHIPNAF</sequence>
<dbReference type="Gene3D" id="3.40.1350.10">
    <property type="match status" value="1"/>
</dbReference>
<dbReference type="InterPro" id="IPR011335">
    <property type="entry name" value="Restrct_endonuc-II-like"/>
</dbReference>
<dbReference type="GO" id="GO:0003676">
    <property type="term" value="F:nucleic acid binding"/>
    <property type="evidence" value="ECO:0007669"/>
    <property type="project" value="InterPro"/>
</dbReference>
<dbReference type="CDD" id="cd20736">
    <property type="entry name" value="PoNe_Nuclease"/>
    <property type="match status" value="1"/>
</dbReference>
<dbReference type="SUPFAM" id="SSF52980">
    <property type="entry name" value="Restriction endonuclease-like"/>
    <property type="match status" value="1"/>
</dbReference>
<dbReference type="HAMAP" id="MF_00048">
    <property type="entry name" value="UPF0102"/>
    <property type="match status" value="1"/>
</dbReference>
<accession>A0A261FEQ6</accession>